<keyword evidence="3" id="KW-1003">Cell membrane</keyword>
<dbReference type="GO" id="GO:0015386">
    <property type="term" value="F:potassium:proton antiporter activity"/>
    <property type="evidence" value="ECO:0007669"/>
    <property type="project" value="TreeGrafter"/>
</dbReference>
<keyword evidence="7" id="KW-0406">Ion transport</keyword>
<keyword evidence="2" id="KW-0813">Transport</keyword>
<evidence type="ECO:0000256" key="4">
    <source>
        <dbReference type="ARBA" id="ARBA00022692"/>
    </source>
</evidence>
<feature type="transmembrane region" description="Helical" evidence="12">
    <location>
        <begin position="416"/>
        <end position="434"/>
    </location>
</feature>
<comment type="subcellular location">
    <subcellularLocation>
        <location evidence="1">Cell membrane</location>
        <topology evidence="1">Multi-pass membrane protein</topology>
    </subcellularLocation>
</comment>
<comment type="catalytic activity">
    <reaction evidence="11">
        <text>K(+)(in) + H(+)(out) = K(+)(out) + H(+)(in)</text>
        <dbReference type="Rhea" id="RHEA:29467"/>
        <dbReference type="ChEBI" id="CHEBI:15378"/>
        <dbReference type="ChEBI" id="CHEBI:29103"/>
    </reaction>
</comment>
<feature type="transmembrane region" description="Helical" evidence="12">
    <location>
        <begin position="116"/>
        <end position="139"/>
    </location>
</feature>
<evidence type="ECO:0000256" key="7">
    <source>
        <dbReference type="ARBA" id="ARBA00023065"/>
    </source>
</evidence>
<keyword evidence="4 12" id="KW-0812">Transmembrane</keyword>
<feature type="transmembrane region" description="Helical" evidence="12">
    <location>
        <begin position="221"/>
        <end position="242"/>
    </location>
</feature>
<dbReference type="EMBL" id="LHPG02000002">
    <property type="protein sequence ID" value="PRW60755.1"/>
    <property type="molecule type" value="Genomic_DNA"/>
</dbReference>
<feature type="transmembrane region" description="Helical" evidence="12">
    <location>
        <begin position="315"/>
        <end position="334"/>
    </location>
</feature>
<dbReference type="GO" id="GO:0005886">
    <property type="term" value="C:plasma membrane"/>
    <property type="evidence" value="ECO:0007669"/>
    <property type="project" value="UniProtKB-SubCell"/>
</dbReference>
<evidence type="ECO:0000256" key="1">
    <source>
        <dbReference type="ARBA" id="ARBA00004651"/>
    </source>
</evidence>
<dbReference type="InterPro" id="IPR004709">
    <property type="entry name" value="NaH_exchanger"/>
</dbReference>
<sequence>MAAEANQPSLIPAVSAVYFVVVSILIGLATVTVGGLWPSTHLPSLPVPYTALQLVFGLLVGFCNVAGGAVAYISDGITAWQSINPSLIFAVFLPTLVMASALELNWHMLKRAWANVALLAFVGTFINAVLITIVGRFVMPYSWSWSEAGLLGSILSATDPVAVTALMSAVGASERLQTVIAGESLVNDGVAFVLFEIAEQWQAGDRLTAGSVIGFTFKASFGGAGMGIAFGLAASLLLSLMFDNPVGELWVIVVAAYSLFMVTDEPLLFPRLQILGLSAMLALVACGMVVIAFGRAFISPRAQPFCRHWWRWADWTANTLIFFLSGALIASEVYKSSTLVGKDWGWAVALWALLLAIRAAGITLLYPLTSRLGYGMNWRDAIIVTWAGLRGAVGLVLALSVRNSEDLGSQEFRERLFFFVSLQALLTVVLQGTTMQPLLRVLGFLDLSGAERAVQRAAAQAVDEYGKQAEGELEQQRQISPWQALLGEPDWQRVDALGELGVEKLLEGRPGAAATTVSLEERIEDLRTRALCVTLGAYEEMYDAQFLSPPTFNRLKDATDAAMDGVGSRFDSWRCLQARFGWLARLQRVQARLPRSRWLAWARAAVSAARRISADREVAATAAFVLAHRYAATHLAALLDSAAAAQQAKSLGVSWRQTTLGQTSGMISGTTGWRPLLLTDVEDIDWAHRDALLADVLSNLHRSGSPEQQQLREQALDSVLAEMRQAEAAAAAHLQALRAAHPHSAQRVVTLQTAIALLDRKVDLLAALQSAGMLEQRESACEQAVPQYHTTRQALRR</sequence>
<feature type="transmembrane region" description="Helical" evidence="12">
    <location>
        <begin position="86"/>
        <end position="104"/>
    </location>
</feature>
<dbReference type="InterPro" id="IPR018422">
    <property type="entry name" value="Cation/H_exchanger_CPA1"/>
</dbReference>
<feature type="domain" description="Cation/H+ exchanger transmembrane" evidence="13">
    <location>
        <begin position="31"/>
        <end position="440"/>
    </location>
</feature>
<keyword evidence="15" id="KW-1185">Reference proteome</keyword>
<dbReference type="Pfam" id="PF00999">
    <property type="entry name" value="Na_H_Exchanger"/>
    <property type="match status" value="1"/>
</dbReference>
<evidence type="ECO:0000256" key="11">
    <source>
        <dbReference type="ARBA" id="ARBA00047912"/>
    </source>
</evidence>
<dbReference type="GO" id="GO:0051453">
    <property type="term" value="P:regulation of intracellular pH"/>
    <property type="evidence" value="ECO:0007669"/>
    <property type="project" value="TreeGrafter"/>
</dbReference>
<dbReference type="GO" id="GO:0015385">
    <property type="term" value="F:sodium:proton antiporter activity"/>
    <property type="evidence" value="ECO:0007669"/>
    <property type="project" value="InterPro"/>
</dbReference>
<evidence type="ECO:0000256" key="12">
    <source>
        <dbReference type="SAM" id="Phobius"/>
    </source>
</evidence>
<proteinExistence type="predicted"/>
<dbReference type="AlphaFoldDB" id="A0A2P6U375"/>
<protein>
    <submittedName>
        <fullName evidence="14">Sodium hydrogen exchanger isoform B</fullName>
    </submittedName>
</protein>
<feature type="transmembrane region" description="Helical" evidence="12">
    <location>
        <begin position="274"/>
        <end position="294"/>
    </location>
</feature>
<dbReference type="PRINTS" id="PR01084">
    <property type="entry name" value="NAHEXCHNGR"/>
</dbReference>
<evidence type="ECO:0000256" key="10">
    <source>
        <dbReference type="ARBA" id="ARBA00047524"/>
    </source>
</evidence>
<feature type="transmembrane region" description="Helical" evidence="12">
    <location>
        <begin position="16"/>
        <end position="37"/>
    </location>
</feature>
<dbReference type="InterPro" id="IPR006153">
    <property type="entry name" value="Cation/H_exchanger_TM"/>
</dbReference>
<dbReference type="OrthoDB" id="441412at2759"/>
<keyword evidence="6" id="KW-0915">Sodium</keyword>
<dbReference type="Proteomes" id="UP000239899">
    <property type="component" value="Unassembled WGS sequence"/>
</dbReference>
<evidence type="ECO:0000256" key="9">
    <source>
        <dbReference type="ARBA" id="ARBA00023201"/>
    </source>
</evidence>
<reference evidence="14 15" key="1">
    <citation type="journal article" date="2018" name="Plant J.">
        <title>Genome sequences of Chlorella sorokiniana UTEX 1602 and Micractinium conductrix SAG 241.80: implications to maltose excretion by a green alga.</title>
        <authorList>
            <person name="Arriola M.B."/>
            <person name="Velmurugan N."/>
            <person name="Zhang Y."/>
            <person name="Plunkett M.H."/>
            <person name="Hondzo H."/>
            <person name="Barney B.M."/>
        </authorList>
    </citation>
    <scope>NUCLEOTIDE SEQUENCE [LARGE SCALE GENOMIC DNA]</scope>
    <source>
        <strain evidence="15">UTEX 1602</strain>
    </source>
</reference>
<feature type="transmembrane region" description="Helical" evidence="12">
    <location>
        <begin position="249"/>
        <end position="268"/>
    </location>
</feature>
<name>A0A2P6U375_CHLSO</name>
<evidence type="ECO:0000256" key="2">
    <source>
        <dbReference type="ARBA" id="ARBA00022448"/>
    </source>
</evidence>
<evidence type="ECO:0000313" key="14">
    <source>
        <dbReference type="EMBL" id="PRW60755.1"/>
    </source>
</evidence>
<dbReference type="Gene3D" id="6.10.140.1330">
    <property type="match status" value="1"/>
</dbReference>
<evidence type="ECO:0000313" key="15">
    <source>
        <dbReference type="Proteomes" id="UP000239899"/>
    </source>
</evidence>
<comment type="catalytic activity">
    <reaction evidence="10">
        <text>Na(+)(in) + H(+)(out) = Na(+)(out) + H(+)(in)</text>
        <dbReference type="Rhea" id="RHEA:29419"/>
        <dbReference type="ChEBI" id="CHEBI:15378"/>
        <dbReference type="ChEBI" id="CHEBI:29101"/>
    </reaction>
</comment>
<gene>
    <name evidence="14" type="ORF">C2E21_1214</name>
</gene>
<evidence type="ECO:0000256" key="3">
    <source>
        <dbReference type="ARBA" id="ARBA00022475"/>
    </source>
</evidence>
<dbReference type="PANTHER" id="PTHR10110:SF86">
    <property type="entry name" value="SODIUM_HYDROGEN EXCHANGER 7"/>
    <property type="match status" value="1"/>
</dbReference>
<evidence type="ECO:0000256" key="6">
    <source>
        <dbReference type="ARBA" id="ARBA00023053"/>
    </source>
</evidence>
<keyword evidence="9" id="KW-0739">Sodium transport</keyword>
<accession>A0A2P6U375</accession>
<feature type="transmembrane region" description="Helical" evidence="12">
    <location>
        <begin position="346"/>
        <end position="369"/>
    </location>
</feature>
<comment type="caution">
    <text evidence="14">The sequence shown here is derived from an EMBL/GenBank/DDBJ whole genome shotgun (WGS) entry which is preliminary data.</text>
</comment>
<evidence type="ECO:0000256" key="8">
    <source>
        <dbReference type="ARBA" id="ARBA00023136"/>
    </source>
</evidence>
<keyword evidence="8 12" id="KW-0472">Membrane</keyword>
<dbReference type="PANTHER" id="PTHR10110">
    <property type="entry name" value="SODIUM/HYDROGEN EXCHANGER"/>
    <property type="match status" value="1"/>
</dbReference>
<feature type="transmembrane region" description="Helical" evidence="12">
    <location>
        <begin position="381"/>
        <end position="401"/>
    </location>
</feature>
<keyword evidence="5 12" id="KW-1133">Transmembrane helix</keyword>
<feature type="transmembrane region" description="Helical" evidence="12">
    <location>
        <begin position="49"/>
        <end position="74"/>
    </location>
</feature>
<evidence type="ECO:0000256" key="5">
    <source>
        <dbReference type="ARBA" id="ARBA00022989"/>
    </source>
</evidence>
<organism evidence="14 15">
    <name type="scientific">Chlorella sorokiniana</name>
    <name type="common">Freshwater green alga</name>
    <dbReference type="NCBI Taxonomy" id="3076"/>
    <lineage>
        <taxon>Eukaryota</taxon>
        <taxon>Viridiplantae</taxon>
        <taxon>Chlorophyta</taxon>
        <taxon>core chlorophytes</taxon>
        <taxon>Trebouxiophyceae</taxon>
        <taxon>Chlorellales</taxon>
        <taxon>Chlorellaceae</taxon>
        <taxon>Chlorella clade</taxon>
        <taxon>Chlorella</taxon>
    </lineage>
</organism>
<dbReference type="GO" id="GO:0098719">
    <property type="term" value="P:sodium ion import across plasma membrane"/>
    <property type="evidence" value="ECO:0007669"/>
    <property type="project" value="TreeGrafter"/>
</dbReference>
<evidence type="ECO:0000259" key="13">
    <source>
        <dbReference type="Pfam" id="PF00999"/>
    </source>
</evidence>